<comment type="similarity">
    <text evidence="2">Belongs to the transient receptor potential (TRP) ion channel family.</text>
</comment>
<feature type="compositionally biased region" description="Low complexity" evidence="7">
    <location>
        <begin position="666"/>
        <end position="677"/>
    </location>
</feature>
<keyword evidence="5 8" id="KW-1133">Transmembrane helix</keyword>
<evidence type="ECO:0000313" key="12">
    <source>
        <dbReference type="Proteomes" id="UP001212411"/>
    </source>
</evidence>
<keyword evidence="4 9" id="KW-0732">Signal</keyword>
<feature type="transmembrane region" description="Helical" evidence="8">
    <location>
        <begin position="329"/>
        <end position="354"/>
    </location>
</feature>
<dbReference type="GeneID" id="80878559"/>
<dbReference type="Pfam" id="PF14558">
    <property type="entry name" value="TRP_N"/>
    <property type="match status" value="1"/>
</dbReference>
<gene>
    <name evidence="11" type="primary">trp663</name>
    <name evidence="11" type="ORF">SOMG_05096</name>
</gene>
<evidence type="ECO:0000256" key="3">
    <source>
        <dbReference type="ARBA" id="ARBA00022692"/>
    </source>
</evidence>
<feature type="transmembrane region" description="Helical" evidence="8">
    <location>
        <begin position="493"/>
        <end position="512"/>
    </location>
</feature>
<comment type="subcellular location">
    <subcellularLocation>
        <location evidence="1">Membrane</location>
        <topology evidence="1">Multi-pass membrane protein</topology>
    </subcellularLocation>
</comment>
<name>A0AAE9WDB7_9SCHI</name>
<evidence type="ECO:0000313" key="11">
    <source>
        <dbReference type="EMBL" id="WBW73479.1"/>
    </source>
</evidence>
<evidence type="ECO:0000256" key="4">
    <source>
        <dbReference type="ARBA" id="ARBA00022729"/>
    </source>
</evidence>
<sequence length="695" mass="78310">MICVFIVLLTLICGLILPTEGLIRVEKRPDNRLYTAEYTSCMQDSLISFERFDASYYSRNLSIVLDIHGYSNLDANVTFDITVDAYGSQRARFKFDPCNMNLGNACPLTKNSIIETQGVLPISFQDVKMVPNLAWTIPDFEGFVKFRMYRTEDLENSSIDESHPLACIVASLENGHTFQKRVIFALSIVSFSLAIVGFLGFCVIGMEHGIYMLRPVIANSVPSIQHIVDLLQCIVLTAAVGVEQPKVLVSWASNFAWIIGLIPNRQLKNSINSFLKHSGGDLNSQPIGIHRRTVTASNPEDSVVDAYSGLVGLANRFHITSPDFFTLSLIWFVISLGIIGGALIGFMCISQLFLKLRFIRPFSCEYVLKCWKRLLFNALMKWVFICFPILIMFAVFQFTLSDAYGPVILAAILLALLMGLFAWCFLKLAKAVRISRSVTKYPKESINDLNVLSWSGWMHMDLKEHCWYFFIIRFSVVVLSGLLFALLQNYGKVQAIVLFAIEVVAIGFLIGLRPYFGLCSMICALLVSGTRLVSMALLIPMAFNLNTISKVVIGIIIIIVQGLVFSTLTIWGLLNFLSMLVTLWPVIKYQPKWLRQLFQQDEQDSQLDIDDHKLNGKEEDPAVSSLLLENLSFERNKEVPWLHYDNDRPKATEASSTIIPMPMHPSTKSSHSFSDFSEIQRTPPEFYTASSNPFE</sequence>
<evidence type="ECO:0000256" key="9">
    <source>
        <dbReference type="SAM" id="SignalP"/>
    </source>
</evidence>
<dbReference type="PANTHER" id="PTHR31145:SF7">
    <property type="entry name" value="TRP-LIKE ION CHANNEL"/>
    <property type="match status" value="1"/>
</dbReference>
<dbReference type="InterPro" id="IPR010308">
    <property type="entry name" value="TRP_C"/>
</dbReference>
<feature type="domain" description="ML-like" evidence="10">
    <location>
        <begin position="31"/>
        <end position="179"/>
    </location>
</feature>
<feature type="transmembrane region" description="Helical" evidence="8">
    <location>
        <begin position="374"/>
        <end position="398"/>
    </location>
</feature>
<dbReference type="GO" id="GO:0016020">
    <property type="term" value="C:membrane"/>
    <property type="evidence" value="ECO:0007669"/>
    <property type="project" value="UniProtKB-SubCell"/>
</dbReference>
<feature type="transmembrane region" description="Helical" evidence="8">
    <location>
        <begin position="404"/>
        <end position="426"/>
    </location>
</feature>
<evidence type="ECO:0000256" key="1">
    <source>
        <dbReference type="ARBA" id="ARBA00004141"/>
    </source>
</evidence>
<organism evidence="11 12">
    <name type="scientific">Schizosaccharomyces osmophilus</name>
    <dbReference type="NCBI Taxonomy" id="2545709"/>
    <lineage>
        <taxon>Eukaryota</taxon>
        <taxon>Fungi</taxon>
        <taxon>Dikarya</taxon>
        <taxon>Ascomycota</taxon>
        <taxon>Taphrinomycotina</taxon>
        <taxon>Schizosaccharomycetes</taxon>
        <taxon>Schizosaccharomycetales</taxon>
        <taxon>Schizosaccharomycetaceae</taxon>
        <taxon>Schizosaccharomyces</taxon>
    </lineage>
</organism>
<feature type="chain" id="PRO_5042193139" evidence="9">
    <location>
        <begin position="22"/>
        <end position="695"/>
    </location>
</feature>
<feature type="signal peptide" evidence="9">
    <location>
        <begin position="1"/>
        <end position="21"/>
    </location>
</feature>
<evidence type="ECO:0000256" key="6">
    <source>
        <dbReference type="ARBA" id="ARBA00023136"/>
    </source>
</evidence>
<evidence type="ECO:0000259" key="10">
    <source>
        <dbReference type="SMART" id="SM01320"/>
    </source>
</evidence>
<proteinExistence type="inferred from homology"/>
<feature type="transmembrane region" description="Helical" evidence="8">
    <location>
        <begin position="182"/>
        <end position="204"/>
    </location>
</feature>
<reference evidence="11 12" key="1">
    <citation type="journal article" date="2023" name="G3 (Bethesda)">
        <title>A high-quality reference genome for the fission yeast Schizosaccharomyces osmophilus.</title>
        <authorList>
            <person name="Jia G.S."/>
            <person name="Zhang W.C."/>
            <person name="Liang Y."/>
            <person name="Liu X.H."/>
            <person name="Rhind N."/>
            <person name="Pidoux A."/>
            <person name="Brysch-Herzberg M."/>
            <person name="Du L.L."/>
        </authorList>
    </citation>
    <scope>NUCLEOTIDE SEQUENCE [LARGE SCALE GENOMIC DNA]</scope>
    <source>
        <strain evidence="11 12">CBS 15793</strain>
    </source>
</reference>
<dbReference type="AlphaFoldDB" id="A0AAE9WDB7"/>
<feature type="transmembrane region" description="Helical" evidence="8">
    <location>
        <begin position="551"/>
        <end position="584"/>
    </location>
</feature>
<keyword evidence="6 8" id="KW-0472">Membrane</keyword>
<dbReference type="PANTHER" id="PTHR31145">
    <property type="entry name" value="INTEGRAL MEMBRANE PROTEIN (AFU_ORTHOLOGUE AFUA_7G01610)"/>
    <property type="match status" value="1"/>
</dbReference>
<evidence type="ECO:0000256" key="5">
    <source>
        <dbReference type="ARBA" id="ARBA00022989"/>
    </source>
</evidence>
<protein>
    <submittedName>
        <fullName evidence="11">Plasma membrane TRP-like ion channel</fullName>
    </submittedName>
</protein>
<feature type="transmembrane region" description="Helical" evidence="8">
    <location>
        <begin position="519"/>
        <end position="539"/>
    </location>
</feature>
<dbReference type="KEGG" id="som:SOMG_05096"/>
<evidence type="ECO:0000256" key="8">
    <source>
        <dbReference type="SAM" id="Phobius"/>
    </source>
</evidence>
<dbReference type="GO" id="GO:0055085">
    <property type="term" value="P:transmembrane transport"/>
    <property type="evidence" value="ECO:0007669"/>
    <property type="project" value="TreeGrafter"/>
</dbReference>
<evidence type="ECO:0000256" key="7">
    <source>
        <dbReference type="SAM" id="MobiDB-lite"/>
    </source>
</evidence>
<dbReference type="Pfam" id="PF06011">
    <property type="entry name" value="TRP"/>
    <property type="match status" value="1"/>
</dbReference>
<dbReference type="Proteomes" id="UP001212411">
    <property type="component" value="Chromosome 2"/>
</dbReference>
<dbReference type="RefSeq" id="XP_056037722.1">
    <property type="nucleotide sequence ID" value="XM_056183870.1"/>
</dbReference>
<dbReference type="InterPro" id="IPR040241">
    <property type="entry name" value="TRP_Flc/Pkd2-like"/>
</dbReference>
<dbReference type="SMART" id="SM01320">
    <property type="entry name" value="TRP_N"/>
    <property type="match status" value="1"/>
</dbReference>
<keyword evidence="12" id="KW-1185">Reference proteome</keyword>
<dbReference type="EMBL" id="CP115612">
    <property type="protein sequence ID" value="WBW73479.1"/>
    <property type="molecule type" value="Genomic_DNA"/>
</dbReference>
<accession>A0AAE9WDB7</accession>
<feature type="region of interest" description="Disordered" evidence="7">
    <location>
        <begin position="658"/>
        <end position="695"/>
    </location>
</feature>
<dbReference type="InterPro" id="IPR032800">
    <property type="entry name" value="TRP_N"/>
</dbReference>
<dbReference type="GO" id="GO:0009272">
    <property type="term" value="P:fungal-type cell wall biogenesis"/>
    <property type="evidence" value="ECO:0007669"/>
    <property type="project" value="TreeGrafter"/>
</dbReference>
<keyword evidence="3 8" id="KW-0812">Transmembrane</keyword>
<evidence type="ECO:0000256" key="2">
    <source>
        <dbReference type="ARBA" id="ARBA00010642"/>
    </source>
</evidence>
<feature type="transmembrane region" description="Helical" evidence="8">
    <location>
        <begin position="467"/>
        <end position="487"/>
    </location>
</feature>